<proteinExistence type="predicted"/>
<evidence type="ECO:0000313" key="2">
    <source>
        <dbReference type="EMBL" id="CDW37240.1"/>
    </source>
</evidence>
<accession>A0A0K2UGM3</accession>
<evidence type="ECO:0000256" key="1">
    <source>
        <dbReference type="SAM" id="MobiDB-lite"/>
    </source>
</evidence>
<dbReference type="EMBL" id="HACA01019879">
    <property type="protein sequence ID" value="CDW37240.1"/>
    <property type="molecule type" value="Transcribed_RNA"/>
</dbReference>
<feature type="compositionally biased region" description="Polar residues" evidence="1">
    <location>
        <begin position="8"/>
        <end position="21"/>
    </location>
</feature>
<feature type="region of interest" description="Disordered" evidence="1">
    <location>
        <begin position="1"/>
        <end position="21"/>
    </location>
</feature>
<reference evidence="2" key="1">
    <citation type="submission" date="2014-05" db="EMBL/GenBank/DDBJ databases">
        <authorList>
            <person name="Chronopoulou M."/>
        </authorList>
    </citation>
    <scope>NUCLEOTIDE SEQUENCE</scope>
    <source>
        <tissue evidence="2">Whole organism</tissue>
    </source>
</reference>
<dbReference type="AlphaFoldDB" id="A0A0K2UGM3"/>
<name>A0A0K2UGM3_LEPSM</name>
<protein>
    <submittedName>
        <fullName evidence="2">Uncharacterized protein</fullName>
    </submittedName>
</protein>
<organism evidence="2">
    <name type="scientific">Lepeophtheirus salmonis</name>
    <name type="common">Salmon louse</name>
    <name type="synonym">Caligus salmonis</name>
    <dbReference type="NCBI Taxonomy" id="72036"/>
    <lineage>
        <taxon>Eukaryota</taxon>
        <taxon>Metazoa</taxon>
        <taxon>Ecdysozoa</taxon>
        <taxon>Arthropoda</taxon>
        <taxon>Crustacea</taxon>
        <taxon>Multicrustacea</taxon>
        <taxon>Hexanauplia</taxon>
        <taxon>Copepoda</taxon>
        <taxon>Siphonostomatoida</taxon>
        <taxon>Caligidae</taxon>
        <taxon>Lepeophtheirus</taxon>
    </lineage>
</organism>
<sequence>MHGRHCRSSSLRTQSARQWSSGTIPRGGALLFQSSSCTVCSWWQLGKCLS</sequence>